<dbReference type="Gene3D" id="1.20.58.220">
    <property type="entry name" value="Phosphate transport system protein phou homolog 2, domain 2"/>
    <property type="match status" value="1"/>
</dbReference>
<evidence type="ECO:0000256" key="1">
    <source>
        <dbReference type="SAM" id="Coils"/>
    </source>
</evidence>
<name>A0ABX8VCB1_9MYCO</name>
<accession>A0ABX8VCB1</accession>
<dbReference type="Proteomes" id="UP000825367">
    <property type="component" value="Chromosome"/>
</dbReference>
<protein>
    <submittedName>
        <fullName evidence="2">Uncharacterized protein</fullName>
    </submittedName>
</protein>
<proteinExistence type="predicted"/>
<organism evidence="2 3">
    <name type="scientific">Mycolicibacterium pallens</name>
    <dbReference type="NCBI Taxonomy" id="370524"/>
    <lineage>
        <taxon>Bacteria</taxon>
        <taxon>Bacillati</taxon>
        <taxon>Actinomycetota</taxon>
        <taxon>Actinomycetes</taxon>
        <taxon>Mycobacteriales</taxon>
        <taxon>Mycobacteriaceae</taxon>
        <taxon>Mycolicibacterium</taxon>
    </lineage>
</organism>
<keyword evidence="3" id="KW-1185">Reference proteome</keyword>
<evidence type="ECO:0000313" key="2">
    <source>
        <dbReference type="EMBL" id="QYL15420.1"/>
    </source>
</evidence>
<feature type="coiled-coil region" evidence="1">
    <location>
        <begin position="142"/>
        <end position="176"/>
    </location>
</feature>
<sequence length="204" mass="23061">MRHPRAWFLPENHDVLGTLRAQLDIVETVVTVLQEWCMGASDEQVVVQMRSLLATEHEVRRKLQTQVRSSFSTPLAAEDLFELGERLGAVAERAYGLAREGGLSRTAPDPHLCRQVQVIAAAMTPLGAAIRALPKGAAAPLADDALEQLVRAEHAYREAIADLEAETDLRRELRRREQYRRCEILAEEIQHLARRTWYAVYKSQ</sequence>
<dbReference type="RefSeq" id="WP_125477464.1">
    <property type="nucleotide sequence ID" value="NZ_BAAAVX010000006.1"/>
</dbReference>
<reference evidence="2 3" key="1">
    <citation type="submission" date="2021-07" db="EMBL/GenBank/DDBJ databases">
        <title>Whole genome sequencing of non-tuberculosis mycobacteria type-strains.</title>
        <authorList>
            <person name="Igarashi Y."/>
            <person name="Osugi A."/>
            <person name="Mitarai S."/>
        </authorList>
    </citation>
    <scope>NUCLEOTIDE SEQUENCE [LARGE SCALE GENOMIC DNA]</scope>
    <source>
        <strain evidence="2 3">JCM 16370</strain>
    </source>
</reference>
<dbReference type="InterPro" id="IPR038078">
    <property type="entry name" value="PhoU-like_sf"/>
</dbReference>
<dbReference type="EMBL" id="CP080333">
    <property type="protein sequence ID" value="QYL15420.1"/>
    <property type="molecule type" value="Genomic_DNA"/>
</dbReference>
<evidence type="ECO:0000313" key="3">
    <source>
        <dbReference type="Proteomes" id="UP000825367"/>
    </source>
</evidence>
<gene>
    <name evidence="2" type="ORF">K0O64_20165</name>
</gene>
<keyword evidence="1" id="KW-0175">Coiled coil</keyword>